<evidence type="ECO:0000313" key="4">
    <source>
        <dbReference type="EMBL" id="EGG02124.1"/>
    </source>
</evidence>
<dbReference type="PANTHER" id="PTHR21540:SF0">
    <property type="entry name" value="PHD FAMILY PROTEIN"/>
    <property type="match status" value="1"/>
</dbReference>
<dbReference type="eggNOG" id="ENOG502RZA9">
    <property type="taxonomic scope" value="Eukaryota"/>
</dbReference>
<keyword evidence="1" id="KW-0479">Metal-binding</keyword>
<dbReference type="RefSeq" id="XP_007414661.1">
    <property type="nucleotide sequence ID" value="XM_007414599.1"/>
</dbReference>
<dbReference type="EMBL" id="GL883133">
    <property type="protein sequence ID" value="EGG02124.1"/>
    <property type="molecule type" value="Genomic_DNA"/>
</dbReference>
<gene>
    <name evidence="4" type="ORF">MELLADRAFT_91661</name>
</gene>
<dbReference type="Proteomes" id="UP000001072">
    <property type="component" value="Unassembled WGS sequence"/>
</dbReference>
<dbReference type="PROSITE" id="PS50966">
    <property type="entry name" value="ZF_SWIM"/>
    <property type="match status" value="1"/>
</dbReference>
<reference evidence="5" key="1">
    <citation type="journal article" date="2011" name="Proc. Natl. Acad. Sci. U.S.A.">
        <title>Obligate biotrophy features unraveled by the genomic analysis of rust fungi.</title>
        <authorList>
            <person name="Duplessis S."/>
            <person name="Cuomo C.A."/>
            <person name="Lin Y.-C."/>
            <person name="Aerts A."/>
            <person name="Tisserant E."/>
            <person name="Veneault-Fourrey C."/>
            <person name="Joly D.L."/>
            <person name="Hacquard S."/>
            <person name="Amselem J."/>
            <person name="Cantarel B.L."/>
            <person name="Chiu R."/>
            <person name="Coutinho P.M."/>
            <person name="Feau N."/>
            <person name="Field M."/>
            <person name="Frey P."/>
            <person name="Gelhaye E."/>
            <person name="Goldberg J."/>
            <person name="Grabherr M.G."/>
            <person name="Kodira C.D."/>
            <person name="Kohler A."/>
            <person name="Kuees U."/>
            <person name="Lindquist E.A."/>
            <person name="Lucas S.M."/>
            <person name="Mago R."/>
            <person name="Mauceli E."/>
            <person name="Morin E."/>
            <person name="Murat C."/>
            <person name="Pangilinan J.L."/>
            <person name="Park R."/>
            <person name="Pearson M."/>
            <person name="Quesneville H."/>
            <person name="Rouhier N."/>
            <person name="Sakthikumar S."/>
            <person name="Salamov A.A."/>
            <person name="Schmutz J."/>
            <person name="Selles B."/>
            <person name="Shapiro H."/>
            <person name="Tanguay P."/>
            <person name="Tuskan G.A."/>
            <person name="Henrissat B."/>
            <person name="Van de Peer Y."/>
            <person name="Rouze P."/>
            <person name="Ellis J.G."/>
            <person name="Dodds P.N."/>
            <person name="Schein J.E."/>
            <person name="Zhong S."/>
            <person name="Hamelin R.C."/>
            <person name="Grigoriev I.V."/>
            <person name="Szabo L.J."/>
            <person name="Martin F."/>
        </authorList>
    </citation>
    <scope>NUCLEOTIDE SEQUENCE [LARGE SCALE GENOMIC DNA]</scope>
    <source>
        <strain evidence="5">98AG31 / pathotype 3-4-7</strain>
    </source>
</reference>
<dbReference type="HOGENOM" id="CLU_829188_0_0_1"/>
<dbReference type="OrthoDB" id="2122982at2759"/>
<dbReference type="GO" id="GO:0061630">
    <property type="term" value="F:ubiquitin protein ligase activity"/>
    <property type="evidence" value="ECO:0007669"/>
    <property type="project" value="InterPro"/>
</dbReference>
<evidence type="ECO:0000256" key="1">
    <source>
        <dbReference type="PROSITE-ProRule" id="PRU00325"/>
    </source>
</evidence>
<evidence type="ECO:0000313" key="5">
    <source>
        <dbReference type="Proteomes" id="UP000001072"/>
    </source>
</evidence>
<feature type="compositionally biased region" description="Low complexity" evidence="2">
    <location>
        <begin position="14"/>
        <end position="31"/>
    </location>
</feature>
<organism evidence="5">
    <name type="scientific">Melampsora larici-populina (strain 98AG31 / pathotype 3-4-7)</name>
    <name type="common">Poplar leaf rust fungus</name>
    <dbReference type="NCBI Taxonomy" id="747676"/>
    <lineage>
        <taxon>Eukaryota</taxon>
        <taxon>Fungi</taxon>
        <taxon>Dikarya</taxon>
        <taxon>Basidiomycota</taxon>
        <taxon>Pucciniomycotina</taxon>
        <taxon>Pucciniomycetes</taxon>
        <taxon>Pucciniales</taxon>
        <taxon>Melampsoraceae</taxon>
        <taxon>Melampsora</taxon>
    </lineage>
</organism>
<dbReference type="VEuPathDB" id="FungiDB:MELLADRAFT_91661"/>
<dbReference type="GeneID" id="18935984"/>
<name>F4RZU9_MELLP</name>
<dbReference type="KEGG" id="mlr:MELLADRAFT_91661"/>
<protein>
    <recommendedName>
        <fullName evidence="3">SWIM-type domain-containing protein</fullName>
    </recommendedName>
</protein>
<accession>F4RZU9</accession>
<dbReference type="PANTHER" id="PTHR21540">
    <property type="entry name" value="RING FINGER AND SWIM DOMAIN-CONTAINING PROTEIN 2"/>
    <property type="match status" value="1"/>
</dbReference>
<dbReference type="GO" id="GO:0008270">
    <property type="term" value="F:zinc ion binding"/>
    <property type="evidence" value="ECO:0007669"/>
    <property type="project" value="UniProtKB-KW"/>
</dbReference>
<dbReference type="InterPro" id="IPR039903">
    <property type="entry name" value="Zswim2"/>
</dbReference>
<dbReference type="STRING" id="747676.F4RZU9"/>
<dbReference type="Gene3D" id="3.30.40.10">
    <property type="entry name" value="Zinc/RING finger domain, C3HC4 (zinc finger)"/>
    <property type="match status" value="1"/>
</dbReference>
<keyword evidence="1" id="KW-0863">Zinc-finger</keyword>
<evidence type="ECO:0000256" key="2">
    <source>
        <dbReference type="SAM" id="MobiDB-lite"/>
    </source>
</evidence>
<feature type="domain" description="SWIM-type" evidence="3">
    <location>
        <begin position="108"/>
        <end position="140"/>
    </location>
</feature>
<dbReference type="InterPro" id="IPR007527">
    <property type="entry name" value="Znf_SWIM"/>
</dbReference>
<evidence type="ECO:0000259" key="3">
    <source>
        <dbReference type="PROSITE" id="PS50966"/>
    </source>
</evidence>
<dbReference type="InParanoid" id="F4RZU9"/>
<proteinExistence type="predicted"/>
<keyword evidence="1" id="KW-0862">Zinc</keyword>
<dbReference type="Pfam" id="PF04434">
    <property type="entry name" value="SWIM"/>
    <property type="match status" value="1"/>
</dbReference>
<feature type="region of interest" description="Disordered" evidence="2">
    <location>
        <begin position="1"/>
        <end position="59"/>
    </location>
</feature>
<dbReference type="InterPro" id="IPR013083">
    <property type="entry name" value="Znf_RING/FYVE/PHD"/>
</dbReference>
<keyword evidence="5" id="KW-1185">Reference proteome</keyword>
<dbReference type="AlphaFoldDB" id="F4RZU9"/>
<feature type="compositionally biased region" description="Basic and acidic residues" evidence="2">
    <location>
        <begin position="1"/>
        <end position="11"/>
    </location>
</feature>
<sequence>MAPDRSARGNHQESTPYSTHSPTSSSNSSRRYPIHERYDPHPGIIFLKPPSKRGDEKRLGSWRSSSSIKVQERIWRAIYQDMYILDHATVVSASHKEFAVSGTTYYVFKVIINQLPSCTCPDWRKGYICKHILFVFIKVLKVPLVSPWFYQKALLTKEVERIFSKAPEIKYPVDPIARRLWNAYAAKKRESQTNDSEEVPSQRRPIEEGDECPICYENLPCNSTQGLVFCVKGCGKGLHEHCVQDYVKTLRNDGKKVICVYCRADWKMPGSELDGSYKGGYVNLGRAAGLGYVYPHRYAPQQFLDIQRNLAWTPMDCIMDALPLPFAICLHYMFI</sequence>
<dbReference type="SUPFAM" id="SSF57850">
    <property type="entry name" value="RING/U-box"/>
    <property type="match status" value="1"/>
</dbReference>